<name>A0A8H3F127_9LECA</name>
<dbReference type="GO" id="GO:0016407">
    <property type="term" value="F:acetyltransferase activity"/>
    <property type="evidence" value="ECO:0007669"/>
    <property type="project" value="InterPro"/>
</dbReference>
<reference evidence="2" key="1">
    <citation type="submission" date="2021-03" db="EMBL/GenBank/DDBJ databases">
        <authorList>
            <person name="Tagirdzhanova G."/>
        </authorList>
    </citation>
    <scope>NUCLEOTIDE SEQUENCE</scope>
</reference>
<dbReference type="InterPro" id="IPR053710">
    <property type="entry name" value="Arylamine_NAT_domain_sf"/>
</dbReference>
<evidence type="ECO:0000256" key="1">
    <source>
        <dbReference type="ARBA" id="ARBA00006547"/>
    </source>
</evidence>
<dbReference type="InterPro" id="IPR001447">
    <property type="entry name" value="Arylamine_N-AcTrfase"/>
</dbReference>
<comment type="similarity">
    <text evidence="1">Belongs to the arylamine N-acetyltransferase family.</text>
</comment>
<dbReference type="Pfam" id="PF00797">
    <property type="entry name" value="Acetyltransf_2"/>
    <property type="match status" value="1"/>
</dbReference>
<dbReference type="Proteomes" id="UP000664203">
    <property type="component" value="Unassembled WGS sequence"/>
</dbReference>
<dbReference type="InterPro" id="IPR038765">
    <property type="entry name" value="Papain-like_cys_pep_sf"/>
</dbReference>
<dbReference type="AlphaFoldDB" id="A0A8H3F127"/>
<comment type="caution">
    <text evidence="2">The sequence shown here is derived from an EMBL/GenBank/DDBJ whole genome shotgun (WGS) entry which is preliminary data.</text>
</comment>
<sequence>MTFADPAHRSSYSKEQLLKYFDRISLPEIYRTHLVIEGQYAIPDEQLSFLANLKKYHLAAIPFENLELHYSPTKTVSLEPQYLFQKIVLRGHGRGGRCMETNCLFGTVLRSLGFDVYSAGARVNQAAQPVAATKGWKGPRHDGWNHMINIVIIANKKYLVDVGFGGSGAPTHPIPLVSDQPSSNIGSQRIRLLLTSISDNTRKDQQLWCYQFCHGENRSWIDGYSFTETEFLPQDFKMMSFFTSTSKTSWFTYRVVCVKQLMENGELVGEMKLYENEVRKRVRGESELLATLTTEEERVHALEKYLGVKLSEPEVLGIHGMITQLLG</sequence>
<evidence type="ECO:0000313" key="3">
    <source>
        <dbReference type="Proteomes" id="UP000664203"/>
    </source>
</evidence>
<dbReference type="Gene3D" id="3.30.2140.20">
    <property type="match status" value="1"/>
</dbReference>
<dbReference type="OrthoDB" id="10260017at2759"/>
<accession>A0A8H3F127</accession>
<dbReference type="PANTHER" id="PTHR11786:SF0">
    <property type="entry name" value="ARYLAMINE N-ACETYLTRANSFERASE 4-RELATED"/>
    <property type="match status" value="1"/>
</dbReference>
<dbReference type="SUPFAM" id="SSF54001">
    <property type="entry name" value="Cysteine proteinases"/>
    <property type="match status" value="1"/>
</dbReference>
<gene>
    <name evidence="2" type="primary">NAT1</name>
    <name evidence="2" type="ORF">ALECFALPRED_009970</name>
</gene>
<proteinExistence type="inferred from homology"/>
<dbReference type="PANTHER" id="PTHR11786">
    <property type="entry name" value="N-HYDROXYARYLAMINE O-ACETYLTRANSFERASE"/>
    <property type="match status" value="1"/>
</dbReference>
<dbReference type="EMBL" id="CAJPDR010000080">
    <property type="protein sequence ID" value="CAF9915074.1"/>
    <property type="molecule type" value="Genomic_DNA"/>
</dbReference>
<organism evidence="2 3">
    <name type="scientific">Alectoria fallacina</name>
    <dbReference type="NCBI Taxonomy" id="1903189"/>
    <lineage>
        <taxon>Eukaryota</taxon>
        <taxon>Fungi</taxon>
        <taxon>Dikarya</taxon>
        <taxon>Ascomycota</taxon>
        <taxon>Pezizomycotina</taxon>
        <taxon>Lecanoromycetes</taxon>
        <taxon>OSLEUM clade</taxon>
        <taxon>Lecanoromycetidae</taxon>
        <taxon>Lecanorales</taxon>
        <taxon>Lecanorineae</taxon>
        <taxon>Parmeliaceae</taxon>
        <taxon>Alectoria</taxon>
    </lineage>
</organism>
<protein>
    <submittedName>
        <fullName evidence="2">N-terminal acetyltransferase</fullName>
    </submittedName>
</protein>
<evidence type="ECO:0000313" key="2">
    <source>
        <dbReference type="EMBL" id="CAF9915074.1"/>
    </source>
</evidence>
<keyword evidence="3" id="KW-1185">Reference proteome</keyword>